<evidence type="ECO:0000256" key="1">
    <source>
        <dbReference type="ARBA" id="ARBA00000852"/>
    </source>
</evidence>
<dbReference type="Pfam" id="PF08241">
    <property type="entry name" value="Methyltransf_11"/>
    <property type="match status" value="1"/>
</dbReference>
<evidence type="ECO:0000256" key="3">
    <source>
        <dbReference type="ARBA" id="ARBA00012327"/>
    </source>
</evidence>
<keyword evidence="11" id="KW-1185">Reference proteome</keyword>
<accession>A0ABT2FH69</accession>
<evidence type="ECO:0000256" key="8">
    <source>
        <dbReference type="HAMAP-Rule" id="MF_00835"/>
    </source>
</evidence>
<reference evidence="10" key="2">
    <citation type="journal article" date="2023" name="Curr. Microbiol.">
        <title>Neisseria montereyensis sp. nov., Isolated from Oropharynx of California Sea Lion (Zalophus californianus): Genomic, Phylogenetic, and Phenotypic Study.</title>
        <authorList>
            <person name="Volokhov D.V."/>
            <person name="Zagorodnyaya T.A."/>
            <person name="Furtak V.A."/>
            <person name="Nattanmai G."/>
            <person name="Randall L."/>
            <person name="Jose S."/>
            <person name="Gao Y."/>
            <person name="Gulland F.M."/>
            <person name="Eisenberg T."/>
            <person name="Delmonte P."/>
            <person name="Blom J."/>
            <person name="Mitchell K.K."/>
        </authorList>
    </citation>
    <scope>NUCLEOTIDE SEQUENCE</scope>
    <source>
        <strain evidence="10">CSL10203-ORH2</strain>
    </source>
</reference>
<comment type="function">
    <text evidence="8">Converts the free carboxyl group of a malonyl-thioester to its methyl ester by transfer of a methyl group from S-adenosyl-L-methionine (SAM). It allows to synthesize pimeloyl-ACP via the fatty acid synthetic pathway.</text>
</comment>
<evidence type="ECO:0000256" key="6">
    <source>
        <dbReference type="ARBA" id="ARBA00022691"/>
    </source>
</evidence>
<evidence type="ECO:0000256" key="5">
    <source>
        <dbReference type="ARBA" id="ARBA00022679"/>
    </source>
</evidence>
<organism evidence="10 11">
    <name type="scientific">Neisseria montereyensis</name>
    <dbReference type="NCBI Taxonomy" id="2973938"/>
    <lineage>
        <taxon>Bacteria</taxon>
        <taxon>Pseudomonadati</taxon>
        <taxon>Pseudomonadota</taxon>
        <taxon>Betaproteobacteria</taxon>
        <taxon>Neisseriales</taxon>
        <taxon>Neisseriaceae</taxon>
        <taxon>Neisseria</taxon>
    </lineage>
</organism>
<keyword evidence="7 8" id="KW-0093">Biotin biosynthesis</keyword>
<keyword evidence="5 8" id="KW-0808">Transferase</keyword>
<comment type="pathway">
    <text evidence="2 8">Cofactor biosynthesis; biotin biosynthesis.</text>
</comment>
<dbReference type="NCBIfam" id="TIGR02072">
    <property type="entry name" value="BioC"/>
    <property type="match status" value="1"/>
</dbReference>
<evidence type="ECO:0000313" key="10">
    <source>
        <dbReference type="EMBL" id="MCS4534615.1"/>
    </source>
</evidence>
<feature type="domain" description="Methyltransferase type 11" evidence="9">
    <location>
        <begin position="54"/>
        <end position="143"/>
    </location>
</feature>
<comment type="caution">
    <text evidence="10">The sequence shown here is derived from an EMBL/GenBank/DDBJ whole genome shotgun (WGS) entry which is preliminary data.</text>
</comment>
<gene>
    <name evidence="8 10" type="primary">bioC</name>
    <name evidence="10" type="ORF">NXS09_09965</name>
</gene>
<evidence type="ECO:0000313" key="11">
    <source>
        <dbReference type="Proteomes" id="UP001166947"/>
    </source>
</evidence>
<comment type="similarity">
    <text evidence="8">Belongs to the methyltransferase superfamily.</text>
</comment>
<dbReference type="EC" id="2.1.1.197" evidence="3 8"/>
<dbReference type="CDD" id="cd02440">
    <property type="entry name" value="AdoMet_MTases"/>
    <property type="match status" value="1"/>
</dbReference>
<dbReference type="GO" id="GO:0102130">
    <property type="term" value="F:malonyl-CoA methyltransferase activity"/>
    <property type="evidence" value="ECO:0007669"/>
    <property type="project" value="UniProtKB-EC"/>
</dbReference>
<proteinExistence type="inferred from homology"/>
<keyword evidence="6 8" id="KW-0949">S-adenosyl-L-methionine</keyword>
<dbReference type="InterPro" id="IPR050602">
    <property type="entry name" value="Malonyl-ACP_OMT"/>
</dbReference>
<dbReference type="Gene3D" id="3.40.50.150">
    <property type="entry name" value="Vaccinia Virus protein VP39"/>
    <property type="match status" value="1"/>
</dbReference>
<protein>
    <recommendedName>
        <fullName evidence="3 8">Malonyl-[acyl-carrier protein] O-methyltransferase</fullName>
        <shortName evidence="8">Malonyl-ACP O-methyltransferase</shortName>
        <ecNumber evidence="3 8">2.1.1.197</ecNumber>
    </recommendedName>
    <alternativeName>
        <fullName evidence="8">Biotin synthesis protein BioC</fullName>
    </alternativeName>
</protein>
<dbReference type="RefSeq" id="WP_259292373.1">
    <property type="nucleotide sequence ID" value="NZ_JANUXW010000012.1"/>
</dbReference>
<name>A0ABT2FH69_9NEIS</name>
<evidence type="ECO:0000259" key="9">
    <source>
        <dbReference type="Pfam" id="PF08241"/>
    </source>
</evidence>
<dbReference type="InterPro" id="IPR029063">
    <property type="entry name" value="SAM-dependent_MTases_sf"/>
</dbReference>
<dbReference type="HAMAP" id="MF_00835">
    <property type="entry name" value="BioC"/>
    <property type="match status" value="1"/>
</dbReference>
<dbReference type="InterPro" id="IPR011814">
    <property type="entry name" value="BioC"/>
</dbReference>
<dbReference type="PANTHER" id="PTHR13090">
    <property type="entry name" value="ARGININE-HYDROXYLASE NDUFAF5, MITOCHONDRIAL"/>
    <property type="match status" value="1"/>
</dbReference>
<dbReference type="GO" id="GO:0032259">
    <property type="term" value="P:methylation"/>
    <property type="evidence" value="ECO:0007669"/>
    <property type="project" value="UniProtKB-KW"/>
</dbReference>
<dbReference type="EMBL" id="JANUXW010000012">
    <property type="protein sequence ID" value="MCS4534615.1"/>
    <property type="molecule type" value="Genomic_DNA"/>
</dbReference>
<dbReference type="PANTHER" id="PTHR13090:SF1">
    <property type="entry name" value="ARGININE-HYDROXYLASE NDUFAF5, MITOCHONDRIAL"/>
    <property type="match status" value="1"/>
</dbReference>
<sequence>MPSETLHKQHIARAFSQAAASYDNAAVLQQHSGLHLLRLLEQQFSDGLDNRTILDIGAGSGWTSQQIRRSGGKVWALDLAEGMLRHIAQHQRADACILADAERLPLADHSVDACFSNLAVQWCNLDQAAAEMQRVIRKNGTAAVATLGHGSLHQLKTAWQSVGQPAPVNPFLTESEIQTAFQAFADVQIHTETYTQTFPTLESLLRSLKNIGANHVLQRGNKGLTGKQSWQRLQTAYEPMRDPNGMLPLDYKMVYIVATGHR</sequence>
<dbReference type="InterPro" id="IPR013216">
    <property type="entry name" value="Methyltransf_11"/>
</dbReference>
<dbReference type="SUPFAM" id="SSF53335">
    <property type="entry name" value="S-adenosyl-L-methionine-dependent methyltransferases"/>
    <property type="match status" value="1"/>
</dbReference>
<comment type="catalytic activity">
    <reaction evidence="1 8">
        <text>malonyl-[ACP] + S-adenosyl-L-methionine = malonyl-[ACP] methyl ester + S-adenosyl-L-homocysteine</text>
        <dbReference type="Rhea" id="RHEA:17105"/>
        <dbReference type="Rhea" id="RHEA-COMP:9623"/>
        <dbReference type="Rhea" id="RHEA-COMP:9954"/>
        <dbReference type="ChEBI" id="CHEBI:57856"/>
        <dbReference type="ChEBI" id="CHEBI:59789"/>
        <dbReference type="ChEBI" id="CHEBI:78449"/>
        <dbReference type="ChEBI" id="CHEBI:78845"/>
        <dbReference type="EC" id="2.1.1.197"/>
    </reaction>
</comment>
<evidence type="ECO:0000256" key="4">
    <source>
        <dbReference type="ARBA" id="ARBA00022603"/>
    </source>
</evidence>
<evidence type="ECO:0000256" key="7">
    <source>
        <dbReference type="ARBA" id="ARBA00022756"/>
    </source>
</evidence>
<keyword evidence="4 8" id="KW-0489">Methyltransferase</keyword>
<dbReference type="Proteomes" id="UP001166947">
    <property type="component" value="Unassembled WGS sequence"/>
</dbReference>
<evidence type="ECO:0000256" key="2">
    <source>
        <dbReference type="ARBA" id="ARBA00004746"/>
    </source>
</evidence>
<reference evidence="10" key="1">
    <citation type="submission" date="2022-08" db="EMBL/GenBank/DDBJ databases">
        <authorList>
            <person name="Volokhov D.V."/>
            <person name="Furtak V.A."/>
            <person name="Zagorodnyaya T.A."/>
        </authorList>
    </citation>
    <scope>NUCLEOTIDE SEQUENCE</scope>
    <source>
        <strain evidence="10">CSL10203-ORH2</strain>
    </source>
</reference>